<keyword evidence="7" id="KW-0325">Glycoprotein</keyword>
<comment type="subcellular location">
    <subcellularLocation>
        <location evidence="1">Cell membrane</location>
        <topology evidence="1">Multi-pass membrane protein</topology>
    </subcellularLocation>
</comment>
<dbReference type="AlphaFoldDB" id="A0A9P0A3X8"/>
<evidence type="ECO:0000256" key="4">
    <source>
        <dbReference type="ARBA" id="ARBA00022989"/>
    </source>
</evidence>
<evidence type="ECO:0000313" key="9">
    <source>
        <dbReference type="EMBL" id="CAH0383526.1"/>
    </source>
</evidence>
<evidence type="ECO:0000313" key="10">
    <source>
        <dbReference type="Proteomes" id="UP001152759"/>
    </source>
</evidence>
<dbReference type="GO" id="GO:0005886">
    <property type="term" value="C:plasma membrane"/>
    <property type="evidence" value="ECO:0007669"/>
    <property type="project" value="UniProtKB-SubCell"/>
</dbReference>
<feature type="transmembrane region" description="Helical" evidence="8">
    <location>
        <begin position="246"/>
        <end position="265"/>
    </location>
</feature>
<dbReference type="PANTHER" id="PTHR42643:SF38">
    <property type="entry name" value="IONOTROPIC RECEPTOR 100A"/>
    <property type="match status" value="1"/>
</dbReference>
<evidence type="ECO:0000256" key="5">
    <source>
        <dbReference type="ARBA" id="ARBA00023136"/>
    </source>
</evidence>
<evidence type="ECO:0000256" key="7">
    <source>
        <dbReference type="ARBA" id="ARBA00023180"/>
    </source>
</evidence>
<reference evidence="9" key="1">
    <citation type="submission" date="2021-12" db="EMBL/GenBank/DDBJ databases">
        <authorList>
            <person name="King R."/>
        </authorList>
    </citation>
    <scope>NUCLEOTIDE SEQUENCE</scope>
</reference>
<proteinExistence type="predicted"/>
<feature type="transmembrane region" description="Helical" evidence="8">
    <location>
        <begin position="315"/>
        <end position="337"/>
    </location>
</feature>
<feature type="transmembrane region" description="Helical" evidence="8">
    <location>
        <begin position="286"/>
        <end position="303"/>
    </location>
</feature>
<protein>
    <recommendedName>
        <fullName evidence="11">Ionotropic receptor</fullName>
    </recommendedName>
</protein>
<evidence type="ECO:0008006" key="11">
    <source>
        <dbReference type="Google" id="ProtNLM"/>
    </source>
</evidence>
<keyword evidence="2" id="KW-1003">Cell membrane</keyword>
<keyword evidence="6" id="KW-0675">Receptor</keyword>
<dbReference type="Gene3D" id="1.10.287.70">
    <property type="match status" value="1"/>
</dbReference>
<name>A0A9P0A3X8_BEMTA</name>
<dbReference type="PANTHER" id="PTHR42643">
    <property type="entry name" value="IONOTROPIC RECEPTOR 20A-RELATED"/>
    <property type="match status" value="1"/>
</dbReference>
<sequence length="427" mass="49410">MYISTEELDGSSELSDLNFNMTRSLYTHPIWNSKNYLIFMINEFDWDTCISKTYCHSVERLYTPDSGNSSSRNYYNALIFCFKFMWRFFRGLKAIICHRGGCSRYDHFAEKIFWYSGAEDEAYFDFFVTNMHGKNLRLALSDTEGVVIKLSFFDSSEWIYYTWNSILTEVAKSLHFTYDTSDMSQYVSREIGQKLDLDLHYVEVGLGTEGTDYSKFDFSVGVETATMGILTPHSKFMPQCLVPFEVFTFEVWICIILTCIVFVWMQYAFLNAQSRMFRGLYSMADISLYDSTSSMYTIYAYFICGSPPRLLLGKLFTGKILFSVFIFSALIISNVFLGGMTTLLTNTVQYPEIDTLQALEDSHLSIQVTEKESAVSYFSELGLSEKMMAKFSTSFNHYYSIIKNDITREELWLFISKLSRLHCGDGD</sequence>
<evidence type="ECO:0000256" key="2">
    <source>
        <dbReference type="ARBA" id="ARBA00022475"/>
    </source>
</evidence>
<evidence type="ECO:0000256" key="6">
    <source>
        <dbReference type="ARBA" id="ARBA00023170"/>
    </source>
</evidence>
<evidence type="ECO:0000256" key="8">
    <source>
        <dbReference type="SAM" id="Phobius"/>
    </source>
</evidence>
<accession>A0A9P0A3X8</accession>
<keyword evidence="10" id="KW-1185">Reference proteome</keyword>
<keyword evidence="4 8" id="KW-1133">Transmembrane helix</keyword>
<keyword evidence="3 8" id="KW-0812">Transmembrane</keyword>
<gene>
    <name evidence="9" type="ORF">BEMITA_LOCUS2967</name>
</gene>
<keyword evidence="5 8" id="KW-0472">Membrane</keyword>
<evidence type="ECO:0000256" key="3">
    <source>
        <dbReference type="ARBA" id="ARBA00022692"/>
    </source>
</evidence>
<dbReference type="EMBL" id="OU963871">
    <property type="protein sequence ID" value="CAH0383526.1"/>
    <property type="molecule type" value="Genomic_DNA"/>
</dbReference>
<organism evidence="9 10">
    <name type="scientific">Bemisia tabaci</name>
    <name type="common">Sweetpotato whitefly</name>
    <name type="synonym">Aleurodes tabaci</name>
    <dbReference type="NCBI Taxonomy" id="7038"/>
    <lineage>
        <taxon>Eukaryota</taxon>
        <taxon>Metazoa</taxon>
        <taxon>Ecdysozoa</taxon>
        <taxon>Arthropoda</taxon>
        <taxon>Hexapoda</taxon>
        <taxon>Insecta</taxon>
        <taxon>Pterygota</taxon>
        <taxon>Neoptera</taxon>
        <taxon>Paraneoptera</taxon>
        <taxon>Hemiptera</taxon>
        <taxon>Sternorrhyncha</taxon>
        <taxon>Aleyrodoidea</taxon>
        <taxon>Aleyrodidae</taxon>
        <taxon>Aleyrodinae</taxon>
        <taxon>Bemisia</taxon>
    </lineage>
</organism>
<evidence type="ECO:0000256" key="1">
    <source>
        <dbReference type="ARBA" id="ARBA00004651"/>
    </source>
</evidence>
<dbReference type="InterPro" id="IPR052192">
    <property type="entry name" value="Insect_Ionotropic_Sensory_Rcpt"/>
</dbReference>
<dbReference type="Proteomes" id="UP001152759">
    <property type="component" value="Chromosome 10"/>
</dbReference>